<evidence type="ECO:0000259" key="6">
    <source>
        <dbReference type="Pfam" id="PF12012"/>
    </source>
</evidence>
<dbReference type="InterPro" id="IPR021893">
    <property type="entry name" value="ZMYM2-like_C"/>
</dbReference>
<dbReference type="SUPFAM" id="SSF56349">
    <property type="entry name" value="DNA breaking-rejoining enzymes"/>
    <property type="match status" value="1"/>
</dbReference>
<feature type="domain" description="ZMYM2-like/QRICH1 C-terminal" evidence="6">
    <location>
        <begin position="119"/>
        <end position="269"/>
    </location>
</feature>
<dbReference type="InterPro" id="IPR013762">
    <property type="entry name" value="Integrase-like_cat_sf"/>
</dbReference>
<sequence length="418" mass="46927">NKNTAQKTERDVRLLDIFLKTKDEDKKIEDIPAAELNEFISEFIISLRTKDGNEYEPTSLRSLMASFERHLKKKGYSASIINDLVFEKTRKVLQSKQKQLKKQGKGNKPKASVALTTEELKILYEKGLLGMCSPAALLNTLWLNNTLHFGLRGCKEHRDMCWGDVKLHKTANGVEYLEFNERQTKTRTGSDYSNVRAVPPKMFATDETERDPVAVYKFFAWKRPEEMNQDNAPFYLAVNNGLKADSLARKSWFKSGAFGVNKLNGLMKTMVQKAGIENDRLRNHSGRKTMIQTLSENDIPPTQIAQLSGHRNLKSIENYSTVSTKQQMHMSKVLRSVVAGTPASSSSETACPSSSDSQNTGKQSMALFSGAVIQGGNFSIHINTVNQSPTLTTDLSIPEAARWKRLRPLELESDSDDN</sequence>
<organism evidence="7 8">
    <name type="scientific">Pocillopora meandrina</name>
    <dbReference type="NCBI Taxonomy" id="46732"/>
    <lineage>
        <taxon>Eukaryota</taxon>
        <taxon>Metazoa</taxon>
        <taxon>Cnidaria</taxon>
        <taxon>Anthozoa</taxon>
        <taxon>Hexacorallia</taxon>
        <taxon>Scleractinia</taxon>
        <taxon>Astrocoeniina</taxon>
        <taxon>Pocilloporidae</taxon>
        <taxon>Pocillopora</taxon>
    </lineage>
</organism>
<comment type="caution">
    <text evidence="7">The sequence shown here is derived from an EMBL/GenBank/DDBJ whole genome shotgun (WGS) entry which is preliminary data.</text>
</comment>
<dbReference type="GO" id="GO:0003677">
    <property type="term" value="F:DNA binding"/>
    <property type="evidence" value="ECO:0007669"/>
    <property type="project" value="InterPro"/>
</dbReference>
<feature type="region of interest" description="Disordered" evidence="5">
    <location>
        <begin position="339"/>
        <end position="361"/>
    </location>
</feature>
<evidence type="ECO:0000256" key="5">
    <source>
        <dbReference type="SAM" id="MobiDB-lite"/>
    </source>
</evidence>
<evidence type="ECO:0000256" key="1">
    <source>
        <dbReference type="ARBA" id="ARBA00022499"/>
    </source>
</evidence>
<reference evidence="7 8" key="1">
    <citation type="submission" date="2022-05" db="EMBL/GenBank/DDBJ databases">
        <authorList>
            <consortium name="Genoscope - CEA"/>
            <person name="William W."/>
        </authorList>
    </citation>
    <scope>NUCLEOTIDE SEQUENCE [LARGE SCALE GENOMIC DNA]</scope>
</reference>
<evidence type="ECO:0000256" key="2">
    <source>
        <dbReference type="ARBA" id="ARBA00022553"/>
    </source>
</evidence>
<evidence type="ECO:0000313" key="7">
    <source>
        <dbReference type="EMBL" id="CAH3165457.1"/>
    </source>
</evidence>
<keyword evidence="4" id="KW-0233">DNA recombination</keyword>
<keyword evidence="8" id="KW-1185">Reference proteome</keyword>
<proteinExistence type="predicted"/>
<dbReference type="InterPro" id="IPR042838">
    <property type="entry name" value="KIAA1958"/>
</dbReference>
<dbReference type="PANTHER" id="PTHR46963:SF2">
    <property type="match status" value="1"/>
</dbReference>
<keyword evidence="2" id="KW-0597">Phosphoprotein</keyword>
<keyword evidence="1" id="KW-1017">Isopeptide bond</keyword>
<dbReference type="Gene3D" id="1.10.443.10">
    <property type="entry name" value="Intergrase catalytic core"/>
    <property type="match status" value="1"/>
</dbReference>
<dbReference type="PANTHER" id="PTHR46963">
    <property type="entry name" value="SIMILAR TO RIKEN CDNA E130308A19"/>
    <property type="match status" value="1"/>
</dbReference>
<keyword evidence="3" id="KW-0832">Ubl conjugation</keyword>
<dbReference type="AlphaFoldDB" id="A0AAU9Y1H1"/>
<dbReference type="GO" id="GO:0015074">
    <property type="term" value="P:DNA integration"/>
    <property type="evidence" value="ECO:0007669"/>
    <property type="project" value="InterPro"/>
</dbReference>
<dbReference type="GO" id="GO:0006310">
    <property type="term" value="P:DNA recombination"/>
    <property type="evidence" value="ECO:0007669"/>
    <property type="project" value="UniProtKB-KW"/>
</dbReference>
<dbReference type="EMBL" id="CALNXJ010000118">
    <property type="protein sequence ID" value="CAH3165457.1"/>
    <property type="molecule type" value="Genomic_DNA"/>
</dbReference>
<dbReference type="Proteomes" id="UP001159428">
    <property type="component" value="Unassembled WGS sequence"/>
</dbReference>
<protein>
    <recommendedName>
        <fullName evidence="6">ZMYM2-like/QRICH1 C-terminal domain-containing protein</fullName>
    </recommendedName>
</protein>
<feature type="non-terminal residue" evidence="7">
    <location>
        <position position="1"/>
    </location>
</feature>
<evidence type="ECO:0000313" key="8">
    <source>
        <dbReference type="Proteomes" id="UP001159428"/>
    </source>
</evidence>
<gene>
    <name evidence="7" type="ORF">PMEA_00003524</name>
</gene>
<dbReference type="InterPro" id="IPR011010">
    <property type="entry name" value="DNA_brk_join_enz"/>
</dbReference>
<evidence type="ECO:0000256" key="3">
    <source>
        <dbReference type="ARBA" id="ARBA00022843"/>
    </source>
</evidence>
<accession>A0AAU9Y1H1</accession>
<feature type="compositionally biased region" description="Low complexity" evidence="5">
    <location>
        <begin position="344"/>
        <end position="357"/>
    </location>
</feature>
<dbReference type="Pfam" id="PF12012">
    <property type="entry name" value="DUF3504"/>
    <property type="match status" value="1"/>
</dbReference>
<name>A0AAU9Y1H1_9CNID</name>
<evidence type="ECO:0000256" key="4">
    <source>
        <dbReference type="ARBA" id="ARBA00023172"/>
    </source>
</evidence>